<evidence type="ECO:0000313" key="1">
    <source>
        <dbReference type="EMBL" id="EDW39952.1"/>
    </source>
</evidence>
<sequence length="88" mass="10126">MAFRLIVDNITNKCYVKVLGDVSVTDVLLSFGDPTQKFTLECHDPRKCSGHSRPKFFEDALSWKGADQLPLRLKICWRASTVDRRRRA</sequence>
<dbReference type="EMBL" id="CH479187">
    <property type="protein sequence ID" value="EDW39952.1"/>
    <property type="molecule type" value="Genomic_DNA"/>
</dbReference>
<proteinExistence type="predicted"/>
<reference evidence="1 2" key="1">
    <citation type="journal article" date="2007" name="Nature">
        <title>Evolution of genes and genomes on the Drosophila phylogeny.</title>
        <authorList>
            <consortium name="Drosophila 12 Genomes Consortium"/>
            <person name="Clark A.G."/>
            <person name="Eisen M.B."/>
            <person name="Smith D.R."/>
            <person name="Bergman C.M."/>
            <person name="Oliver B."/>
            <person name="Markow T.A."/>
            <person name="Kaufman T.C."/>
            <person name="Kellis M."/>
            <person name="Gelbart W."/>
            <person name="Iyer V.N."/>
            <person name="Pollard D.A."/>
            <person name="Sackton T.B."/>
            <person name="Larracuente A.M."/>
            <person name="Singh N.D."/>
            <person name="Abad J.P."/>
            <person name="Abt D.N."/>
            <person name="Adryan B."/>
            <person name="Aguade M."/>
            <person name="Akashi H."/>
            <person name="Anderson W.W."/>
            <person name="Aquadro C.F."/>
            <person name="Ardell D.H."/>
            <person name="Arguello R."/>
            <person name="Artieri C.G."/>
            <person name="Barbash D.A."/>
            <person name="Barker D."/>
            <person name="Barsanti P."/>
            <person name="Batterham P."/>
            <person name="Batzoglou S."/>
            <person name="Begun D."/>
            <person name="Bhutkar A."/>
            <person name="Blanco E."/>
            <person name="Bosak S.A."/>
            <person name="Bradley R.K."/>
            <person name="Brand A.D."/>
            <person name="Brent M.R."/>
            <person name="Brooks A.N."/>
            <person name="Brown R.H."/>
            <person name="Butlin R.K."/>
            <person name="Caggese C."/>
            <person name="Calvi B.R."/>
            <person name="Bernardo de Carvalho A."/>
            <person name="Caspi A."/>
            <person name="Castrezana S."/>
            <person name="Celniker S.E."/>
            <person name="Chang J.L."/>
            <person name="Chapple C."/>
            <person name="Chatterji S."/>
            <person name="Chinwalla A."/>
            <person name="Civetta A."/>
            <person name="Clifton S.W."/>
            <person name="Comeron J.M."/>
            <person name="Costello J.C."/>
            <person name="Coyne J.A."/>
            <person name="Daub J."/>
            <person name="David R.G."/>
            <person name="Delcher A.L."/>
            <person name="Delehaunty K."/>
            <person name="Do C.B."/>
            <person name="Ebling H."/>
            <person name="Edwards K."/>
            <person name="Eickbush T."/>
            <person name="Evans J.D."/>
            <person name="Filipski A."/>
            <person name="Findeiss S."/>
            <person name="Freyhult E."/>
            <person name="Fulton L."/>
            <person name="Fulton R."/>
            <person name="Garcia A.C."/>
            <person name="Gardiner A."/>
            <person name="Garfield D.A."/>
            <person name="Garvin B.E."/>
            <person name="Gibson G."/>
            <person name="Gilbert D."/>
            <person name="Gnerre S."/>
            <person name="Godfrey J."/>
            <person name="Good R."/>
            <person name="Gotea V."/>
            <person name="Gravely B."/>
            <person name="Greenberg A.J."/>
            <person name="Griffiths-Jones S."/>
            <person name="Gross S."/>
            <person name="Guigo R."/>
            <person name="Gustafson E.A."/>
            <person name="Haerty W."/>
            <person name="Hahn M.W."/>
            <person name="Halligan D.L."/>
            <person name="Halpern A.L."/>
            <person name="Halter G.M."/>
            <person name="Han M.V."/>
            <person name="Heger A."/>
            <person name="Hillier L."/>
            <person name="Hinrichs A.S."/>
            <person name="Holmes I."/>
            <person name="Hoskins R.A."/>
            <person name="Hubisz M.J."/>
            <person name="Hultmark D."/>
            <person name="Huntley M.A."/>
            <person name="Jaffe D.B."/>
            <person name="Jagadeeshan S."/>
            <person name="Jeck W.R."/>
            <person name="Johnson J."/>
            <person name="Jones C.D."/>
            <person name="Jordan W.C."/>
            <person name="Karpen G.H."/>
            <person name="Kataoka E."/>
            <person name="Keightley P.D."/>
            <person name="Kheradpour P."/>
            <person name="Kirkness E.F."/>
            <person name="Koerich L.B."/>
            <person name="Kristiansen K."/>
            <person name="Kudrna D."/>
            <person name="Kulathinal R.J."/>
            <person name="Kumar S."/>
            <person name="Kwok R."/>
            <person name="Lander E."/>
            <person name="Langley C.H."/>
            <person name="Lapoint R."/>
            <person name="Lazzaro B.P."/>
            <person name="Lee S.J."/>
            <person name="Levesque L."/>
            <person name="Li R."/>
            <person name="Lin C.F."/>
            <person name="Lin M.F."/>
            <person name="Lindblad-Toh K."/>
            <person name="Llopart A."/>
            <person name="Long M."/>
            <person name="Low L."/>
            <person name="Lozovsky E."/>
            <person name="Lu J."/>
            <person name="Luo M."/>
            <person name="Machado C.A."/>
            <person name="Makalowski W."/>
            <person name="Marzo M."/>
            <person name="Matsuda M."/>
            <person name="Matzkin L."/>
            <person name="McAllister B."/>
            <person name="McBride C.S."/>
            <person name="McKernan B."/>
            <person name="McKernan K."/>
            <person name="Mendez-Lago M."/>
            <person name="Minx P."/>
            <person name="Mollenhauer M.U."/>
            <person name="Montooth K."/>
            <person name="Mount S.M."/>
            <person name="Mu X."/>
            <person name="Myers E."/>
            <person name="Negre B."/>
            <person name="Newfeld S."/>
            <person name="Nielsen R."/>
            <person name="Noor M.A."/>
            <person name="O'Grady P."/>
            <person name="Pachter L."/>
            <person name="Papaceit M."/>
            <person name="Parisi M.J."/>
            <person name="Parisi M."/>
            <person name="Parts L."/>
            <person name="Pedersen J.S."/>
            <person name="Pesole G."/>
            <person name="Phillippy A.M."/>
            <person name="Ponting C.P."/>
            <person name="Pop M."/>
            <person name="Porcelli D."/>
            <person name="Powell J.R."/>
            <person name="Prohaska S."/>
            <person name="Pruitt K."/>
            <person name="Puig M."/>
            <person name="Quesneville H."/>
            <person name="Ram K.R."/>
            <person name="Rand D."/>
            <person name="Rasmussen M.D."/>
            <person name="Reed L.K."/>
            <person name="Reenan R."/>
            <person name="Reily A."/>
            <person name="Remington K.A."/>
            <person name="Rieger T.T."/>
            <person name="Ritchie M.G."/>
            <person name="Robin C."/>
            <person name="Rogers Y.H."/>
            <person name="Rohde C."/>
            <person name="Rozas J."/>
            <person name="Rubenfield M.J."/>
            <person name="Ruiz A."/>
            <person name="Russo S."/>
            <person name="Salzberg S.L."/>
            <person name="Sanchez-Gracia A."/>
            <person name="Saranga D.J."/>
            <person name="Sato H."/>
            <person name="Schaeffer S.W."/>
            <person name="Schatz M.C."/>
            <person name="Schlenke T."/>
            <person name="Schwartz R."/>
            <person name="Segarra C."/>
            <person name="Singh R.S."/>
            <person name="Sirot L."/>
            <person name="Sirota M."/>
            <person name="Sisneros N.B."/>
            <person name="Smith C.D."/>
            <person name="Smith T.F."/>
            <person name="Spieth J."/>
            <person name="Stage D.E."/>
            <person name="Stark A."/>
            <person name="Stephan W."/>
            <person name="Strausberg R.L."/>
            <person name="Strempel S."/>
            <person name="Sturgill D."/>
            <person name="Sutton G."/>
            <person name="Sutton G.G."/>
            <person name="Tao W."/>
            <person name="Teichmann S."/>
            <person name="Tobari Y.N."/>
            <person name="Tomimura Y."/>
            <person name="Tsolas J.M."/>
            <person name="Valente V.L."/>
            <person name="Venter E."/>
            <person name="Venter J.C."/>
            <person name="Vicario S."/>
            <person name="Vieira F.G."/>
            <person name="Vilella A.J."/>
            <person name="Villasante A."/>
            <person name="Walenz B."/>
            <person name="Wang J."/>
            <person name="Wasserman M."/>
            <person name="Watts T."/>
            <person name="Wilson D."/>
            <person name="Wilson R.K."/>
            <person name="Wing R.A."/>
            <person name="Wolfner M.F."/>
            <person name="Wong A."/>
            <person name="Wong G.K."/>
            <person name="Wu C.I."/>
            <person name="Wu G."/>
            <person name="Yamamoto D."/>
            <person name="Yang H.P."/>
            <person name="Yang S.P."/>
            <person name="Yorke J.A."/>
            <person name="Yoshida K."/>
            <person name="Zdobnov E."/>
            <person name="Zhang P."/>
            <person name="Zhang Y."/>
            <person name="Zimin A.V."/>
            <person name="Baldwin J."/>
            <person name="Abdouelleil A."/>
            <person name="Abdulkadir J."/>
            <person name="Abebe A."/>
            <person name="Abera B."/>
            <person name="Abreu J."/>
            <person name="Acer S.C."/>
            <person name="Aftuck L."/>
            <person name="Alexander A."/>
            <person name="An P."/>
            <person name="Anderson E."/>
            <person name="Anderson S."/>
            <person name="Arachi H."/>
            <person name="Azer M."/>
            <person name="Bachantsang P."/>
            <person name="Barry A."/>
            <person name="Bayul T."/>
            <person name="Berlin A."/>
            <person name="Bessette D."/>
            <person name="Bloom T."/>
            <person name="Blye J."/>
            <person name="Boguslavskiy L."/>
            <person name="Bonnet C."/>
            <person name="Boukhgalter B."/>
            <person name="Bourzgui I."/>
            <person name="Brown A."/>
            <person name="Cahill P."/>
            <person name="Channer S."/>
            <person name="Cheshatsang Y."/>
            <person name="Chuda L."/>
            <person name="Citroen M."/>
            <person name="Collymore A."/>
            <person name="Cooke P."/>
            <person name="Costello M."/>
            <person name="D'Aco K."/>
            <person name="Daza R."/>
            <person name="De Haan G."/>
            <person name="DeGray S."/>
            <person name="DeMaso C."/>
            <person name="Dhargay N."/>
            <person name="Dooley K."/>
            <person name="Dooley E."/>
            <person name="Doricent M."/>
            <person name="Dorje P."/>
            <person name="Dorjee K."/>
            <person name="Dupes A."/>
            <person name="Elong R."/>
            <person name="Falk J."/>
            <person name="Farina A."/>
            <person name="Faro S."/>
            <person name="Ferguson D."/>
            <person name="Fisher S."/>
            <person name="Foley C.D."/>
            <person name="Franke A."/>
            <person name="Friedrich D."/>
            <person name="Gadbois L."/>
            <person name="Gearin G."/>
            <person name="Gearin C.R."/>
            <person name="Giannoukos G."/>
            <person name="Goode T."/>
            <person name="Graham J."/>
            <person name="Grandbois E."/>
            <person name="Grewal S."/>
            <person name="Gyaltsen K."/>
            <person name="Hafez N."/>
            <person name="Hagos B."/>
            <person name="Hall J."/>
            <person name="Henson C."/>
            <person name="Hollinger A."/>
            <person name="Honan T."/>
            <person name="Huard M.D."/>
            <person name="Hughes L."/>
            <person name="Hurhula B."/>
            <person name="Husby M.E."/>
            <person name="Kamat A."/>
            <person name="Kanga B."/>
            <person name="Kashin S."/>
            <person name="Khazanovich D."/>
            <person name="Kisner P."/>
            <person name="Lance K."/>
            <person name="Lara M."/>
            <person name="Lee W."/>
            <person name="Lennon N."/>
            <person name="Letendre F."/>
            <person name="LeVine R."/>
            <person name="Lipovsky A."/>
            <person name="Liu X."/>
            <person name="Liu J."/>
            <person name="Liu S."/>
            <person name="Lokyitsang T."/>
            <person name="Lokyitsang Y."/>
            <person name="Lubonja R."/>
            <person name="Lui A."/>
            <person name="MacDonald P."/>
            <person name="Magnisalis V."/>
            <person name="Maru K."/>
            <person name="Matthews C."/>
            <person name="McCusker W."/>
            <person name="McDonough S."/>
            <person name="Mehta T."/>
            <person name="Meldrim J."/>
            <person name="Meneus L."/>
            <person name="Mihai O."/>
            <person name="Mihalev A."/>
            <person name="Mihova T."/>
            <person name="Mittelman R."/>
            <person name="Mlenga V."/>
            <person name="Montmayeur A."/>
            <person name="Mulrain L."/>
            <person name="Navidi A."/>
            <person name="Naylor J."/>
            <person name="Negash T."/>
            <person name="Nguyen T."/>
            <person name="Nguyen N."/>
            <person name="Nicol R."/>
            <person name="Norbu C."/>
            <person name="Norbu N."/>
            <person name="Novod N."/>
            <person name="O'Neill B."/>
            <person name="Osman S."/>
            <person name="Markiewicz E."/>
            <person name="Oyono O.L."/>
            <person name="Patti C."/>
            <person name="Phunkhang P."/>
            <person name="Pierre F."/>
            <person name="Priest M."/>
            <person name="Raghuraman S."/>
            <person name="Rege F."/>
            <person name="Reyes R."/>
            <person name="Rise C."/>
            <person name="Rogov P."/>
            <person name="Ross K."/>
            <person name="Ryan E."/>
            <person name="Settipalli S."/>
            <person name="Shea T."/>
            <person name="Sherpa N."/>
            <person name="Shi L."/>
            <person name="Shih D."/>
            <person name="Sparrow T."/>
            <person name="Spaulding J."/>
            <person name="Stalker J."/>
            <person name="Stange-Thomann N."/>
            <person name="Stavropoulos S."/>
            <person name="Stone C."/>
            <person name="Strader C."/>
            <person name="Tesfaye S."/>
            <person name="Thomson T."/>
            <person name="Thoulutsang Y."/>
            <person name="Thoulutsang D."/>
            <person name="Topham K."/>
            <person name="Topping I."/>
            <person name="Tsamla T."/>
            <person name="Vassiliev H."/>
            <person name="Vo A."/>
            <person name="Wangchuk T."/>
            <person name="Wangdi T."/>
            <person name="Weiand M."/>
            <person name="Wilkinson J."/>
            <person name="Wilson A."/>
            <person name="Yadav S."/>
            <person name="Young G."/>
            <person name="Yu Q."/>
            <person name="Zembek L."/>
            <person name="Zhong D."/>
            <person name="Zimmer A."/>
            <person name="Zwirko Z."/>
            <person name="Jaffe D.B."/>
            <person name="Alvarez P."/>
            <person name="Brockman W."/>
            <person name="Butler J."/>
            <person name="Chin C."/>
            <person name="Gnerre S."/>
            <person name="Grabherr M."/>
            <person name="Kleber M."/>
            <person name="Mauceli E."/>
            <person name="MacCallum I."/>
        </authorList>
    </citation>
    <scope>NUCLEOTIDE SEQUENCE [LARGE SCALE GENOMIC DNA]</scope>
    <source>
        <strain evidence="2">MSH-3 / Tucson 14011-0111.49</strain>
    </source>
</reference>
<gene>
    <name evidence="1" type="primary">Dper\GL16605</name>
    <name evidence="1" type="ORF">Dper_GL16605</name>
</gene>
<organism evidence="2">
    <name type="scientific">Drosophila persimilis</name>
    <name type="common">Fruit fly</name>
    <dbReference type="NCBI Taxonomy" id="7234"/>
    <lineage>
        <taxon>Eukaryota</taxon>
        <taxon>Metazoa</taxon>
        <taxon>Ecdysozoa</taxon>
        <taxon>Arthropoda</taxon>
        <taxon>Hexapoda</taxon>
        <taxon>Insecta</taxon>
        <taxon>Pterygota</taxon>
        <taxon>Neoptera</taxon>
        <taxon>Endopterygota</taxon>
        <taxon>Diptera</taxon>
        <taxon>Brachycera</taxon>
        <taxon>Muscomorpha</taxon>
        <taxon>Ephydroidea</taxon>
        <taxon>Drosophilidae</taxon>
        <taxon>Drosophila</taxon>
        <taxon>Sophophora</taxon>
    </lineage>
</organism>
<name>B4GQT0_DROPE</name>
<accession>B4GQT0</accession>
<dbReference type="AlphaFoldDB" id="B4GQT0"/>
<protein>
    <submittedName>
        <fullName evidence="1">GL16605</fullName>
    </submittedName>
</protein>
<keyword evidence="2" id="KW-1185">Reference proteome</keyword>
<dbReference type="HOGENOM" id="CLU_2471437_0_0_1"/>
<dbReference type="Proteomes" id="UP000008744">
    <property type="component" value="Unassembled WGS sequence"/>
</dbReference>
<evidence type="ECO:0000313" key="2">
    <source>
        <dbReference type="Proteomes" id="UP000008744"/>
    </source>
</evidence>